<evidence type="ECO:0000313" key="2">
    <source>
        <dbReference type="EMBL" id="PIU74883.1"/>
    </source>
</evidence>
<evidence type="ECO:0000313" key="3">
    <source>
        <dbReference type="Proteomes" id="UP000228775"/>
    </source>
</evidence>
<dbReference type="AlphaFoldDB" id="A0A2M7AWE8"/>
<proteinExistence type="predicted"/>
<evidence type="ECO:0000256" key="1">
    <source>
        <dbReference type="SAM" id="Phobius"/>
    </source>
</evidence>
<protein>
    <submittedName>
        <fullName evidence="2">Uncharacterized protein</fullName>
    </submittedName>
</protein>
<dbReference type="Proteomes" id="UP000228775">
    <property type="component" value="Unassembled WGS sequence"/>
</dbReference>
<keyword evidence="1" id="KW-0812">Transmembrane</keyword>
<reference evidence="3" key="1">
    <citation type="submission" date="2017-09" db="EMBL/GenBank/DDBJ databases">
        <title>Depth-based differentiation of microbial function through sediment-hosted aquifers and enrichment of novel symbionts in the deep terrestrial subsurface.</title>
        <authorList>
            <person name="Probst A.J."/>
            <person name="Ladd B."/>
            <person name="Jarett J.K."/>
            <person name="Geller-Mcgrath D.E."/>
            <person name="Sieber C.M.K."/>
            <person name="Emerson J.B."/>
            <person name="Anantharaman K."/>
            <person name="Thomas B.C."/>
            <person name="Malmstrom R."/>
            <person name="Stieglmeier M."/>
            <person name="Klingl A."/>
            <person name="Woyke T."/>
            <person name="Ryan C.M."/>
            <person name="Banfield J.F."/>
        </authorList>
    </citation>
    <scope>NUCLEOTIDE SEQUENCE [LARGE SCALE GENOMIC DNA]</scope>
</reference>
<feature type="transmembrane region" description="Helical" evidence="1">
    <location>
        <begin position="6"/>
        <end position="29"/>
    </location>
</feature>
<name>A0A2M7AWE8_9BACT</name>
<keyword evidence="1" id="KW-0472">Membrane</keyword>
<keyword evidence="1" id="KW-1133">Transmembrane helix</keyword>
<comment type="caution">
    <text evidence="2">The sequence shown here is derived from an EMBL/GenBank/DDBJ whole genome shotgun (WGS) entry which is preliminary data.</text>
</comment>
<gene>
    <name evidence="2" type="ORF">COS76_03745</name>
</gene>
<dbReference type="EMBL" id="PEVY01000079">
    <property type="protein sequence ID" value="PIU74883.1"/>
    <property type="molecule type" value="Genomic_DNA"/>
</dbReference>
<sequence length="139" mass="15771">MHIKQYLLIITSIIISVILVTTLSPLVFLSNTPQLRPEFRQTIAKLPSTIRDSINRISGDRIFAKSLEEKLKNEPLIQIAEATYAKSSPDAGAITYFDFKNMKITVHWVLTKKGNRIPILTPEGQTPSESLKQEMIDKY</sequence>
<organism evidence="2 3">
    <name type="scientific">Candidatus Portnoybacteria bacterium CG06_land_8_20_14_3_00_39_12</name>
    <dbReference type="NCBI Taxonomy" id="1974809"/>
    <lineage>
        <taxon>Bacteria</taxon>
        <taxon>Candidatus Portnoyibacteriota</taxon>
    </lineage>
</organism>
<accession>A0A2M7AWE8</accession>